<evidence type="ECO:0000259" key="9">
    <source>
        <dbReference type="PROSITE" id="PS51034"/>
    </source>
</evidence>
<comment type="subcellular location">
    <subcellularLocation>
        <location evidence="1">Cell membrane</location>
        <topology evidence="1">Single-pass type I membrane protein</topology>
    </subcellularLocation>
</comment>
<evidence type="ECO:0000256" key="1">
    <source>
        <dbReference type="ARBA" id="ARBA00004251"/>
    </source>
</evidence>
<dbReference type="PANTHER" id="PTHR22907">
    <property type="entry name" value="GH04558P"/>
    <property type="match status" value="1"/>
</dbReference>
<gene>
    <name evidence="10" type="ORF">DME_LOCUS9142</name>
</gene>
<dbReference type="Proteomes" id="UP000038040">
    <property type="component" value="Unplaced"/>
</dbReference>
<proteinExistence type="predicted"/>
<keyword evidence="12" id="KW-1185">Reference proteome</keyword>
<dbReference type="InterPro" id="IPR001507">
    <property type="entry name" value="ZP_dom"/>
</dbReference>
<reference evidence="13" key="1">
    <citation type="submission" date="2017-02" db="UniProtKB">
        <authorList>
            <consortium name="WormBaseParasite"/>
        </authorList>
    </citation>
    <scope>IDENTIFICATION</scope>
</reference>
<name>A0A0N4UDD8_DRAME</name>
<organism evidence="11 13">
    <name type="scientific">Dracunculus medinensis</name>
    <name type="common">Guinea worm</name>
    <dbReference type="NCBI Taxonomy" id="318479"/>
    <lineage>
        <taxon>Eukaryota</taxon>
        <taxon>Metazoa</taxon>
        <taxon>Ecdysozoa</taxon>
        <taxon>Nematoda</taxon>
        <taxon>Chromadorea</taxon>
        <taxon>Rhabditida</taxon>
        <taxon>Spirurina</taxon>
        <taxon>Dracunculoidea</taxon>
        <taxon>Dracunculidae</taxon>
        <taxon>Dracunculus</taxon>
    </lineage>
</organism>
<keyword evidence="6 8" id="KW-1133">Transmembrane helix</keyword>
<dbReference type="EMBL" id="UYYG01001177">
    <property type="protein sequence ID" value="VDN59169.1"/>
    <property type="molecule type" value="Genomic_DNA"/>
</dbReference>
<dbReference type="AlphaFoldDB" id="A0A0N4UDD8"/>
<dbReference type="Pfam" id="PF25301">
    <property type="entry name" value="CUT_C"/>
    <property type="match status" value="1"/>
</dbReference>
<reference evidence="10 12" key="2">
    <citation type="submission" date="2018-11" db="EMBL/GenBank/DDBJ databases">
        <authorList>
            <consortium name="Pathogen Informatics"/>
        </authorList>
    </citation>
    <scope>NUCLEOTIDE SEQUENCE [LARGE SCALE GENOMIC DNA]</scope>
</reference>
<dbReference type="PANTHER" id="PTHR22907:SF7">
    <property type="entry name" value="ZP DOMAIN-CONTAINING PROTEIN"/>
    <property type="match status" value="1"/>
</dbReference>
<keyword evidence="5" id="KW-0732">Signal</keyword>
<keyword evidence="4 8" id="KW-0812">Transmembrane</keyword>
<evidence type="ECO:0000256" key="6">
    <source>
        <dbReference type="ARBA" id="ARBA00022989"/>
    </source>
</evidence>
<keyword evidence="7 8" id="KW-0472">Membrane</keyword>
<evidence type="ECO:0000313" key="13">
    <source>
        <dbReference type="WBParaSite" id="DME_0000534301-mRNA-1"/>
    </source>
</evidence>
<dbReference type="InterPro" id="IPR051962">
    <property type="entry name" value="Cuticlin"/>
</dbReference>
<dbReference type="GO" id="GO:0005886">
    <property type="term" value="C:plasma membrane"/>
    <property type="evidence" value="ECO:0007669"/>
    <property type="project" value="UniProtKB-SubCell"/>
</dbReference>
<dbReference type="OrthoDB" id="6139674at2759"/>
<evidence type="ECO:0000256" key="7">
    <source>
        <dbReference type="ARBA" id="ARBA00023136"/>
    </source>
</evidence>
<evidence type="ECO:0000313" key="12">
    <source>
        <dbReference type="Proteomes" id="UP000274756"/>
    </source>
</evidence>
<feature type="transmembrane region" description="Helical" evidence="8">
    <location>
        <begin position="417"/>
        <end position="442"/>
    </location>
</feature>
<accession>A0A0N4UDD8</accession>
<dbReference type="STRING" id="318479.A0A0N4UDD8"/>
<dbReference type="GO" id="GO:0042302">
    <property type="term" value="F:structural constituent of cuticle"/>
    <property type="evidence" value="ECO:0007669"/>
    <property type="project" value="UniProtKB-KW"/>
</dbReference>
<evidence type="ECO:0000256" key="8">
    <source>
        <dbReference type="SAM" id="Phobius"/>
    </source>
</evidence>
<evidence type="ECO:0000313" key="11">
    <source>
        <dbReference type="Proteomes" id="UP000038040"/>
    </source>
</evidence>
<evidence type="ECO:0000313" key="10">
    <source>
        <dbReference type="EMBL" id="VDN59169.1"/>
    </source>
</evidence>
<dbReference type="InterPro" id="IPR057475">
    <property type="entry name" value="CUT_C"/>
</dbReference>
<dbReference type="Proteomes" id="UP000274756">
    <property type="component" value="Unassembled WGS sequence"/>
</dbReference>
<keyword evidence="3" id="KW-1003">Cell membrane</keyword>
<dbReference type="SMART" id="SM00241">
    <property type="entry name" value="ZP"/>
    <property type="match status" value="1"/>
</dbReference>
<evidence type="ECO:0000256" key="4">
    <source>
        <dbReference type="ARBA" id="ARBA00022692"/>
    </source>
</evidence>
<protein>
    <submittedName>
        <fullName evidence="13">ZP domain-containing protein</fullName>
    </submittedName>
</protein>
<dbReference type="PROSITE" id="PS51034">
    <property type="entry name" value="ZP_2"/>
    <property type="match status" value="1"/>
</dbReference>
<keyword evidence="2" id="KW-0193">Cuticle</keyword>
<feature type="domain" description="ZP" evidence="9">
    <location>
        <begin position="88"/>
        <end position="320"/>
    </location>
</feature>
<evidence type="ECO:0000256" key="3">
    <source>
        <dbReference type="ARBA" id="ARBA00022475"/>
    </source>
</evidence>
<dbReference type="InterPro" id="IPR056953">
    <property type="entry name" value="CUT_N"/>
</dbReference>
<evidence type="ECO:0000256" key="2">
    <source>
        <dbReference type="ARBA" id="ARBA00022460"/>
    </source>
</evidence>
<dbReference type="WBParaSite" id="DME_0000534301-mRNA-1">
    <property type="protein sequence ID" value="DME_0000534301-mRNA-1"/>
    <property type="gene ID" value="DME_0000534301"/>
</dbReference>
<dbReference type="Pfam" id="PF25057">
    <property type="entry name" value="CUT_N"/>
    <property type="match status" value="1"/>
</dbReference>
<evidence type="ECO:0000256" key="5">
    <source>
        <dbReference type="ARBA" id="ARBA00022729"/>
    </source>
</evidence>
<sequence length="446" mass="50585">MDHRYHAEPVSLLPICYPLDNLVRLVNTRCNYLSFSCLALAVNKQIATMVFRLTGWTSVLQLSIAYLMLQGGSLANYENGLIGSPEIQCNSDAIQMAFRTKHPFKDCKVDYSRTNQDGQPIGGIKLSHGQCDMDRQRTIQPEGMQFSTILIISFHPVTLFITKIDRAFHIKCMYQEYSRTVKSGIEVSSIPTQILNNEFPMPKCTYTIRKDEIDGPILKYARVGDQIVHRWECESDLYGLLVHNCYVEDGQGERQLIIDGKGCHTDHMLLGDPTYIETLSMAYRESLVFKFADRIVVRFQCEIKLCLKENSGCSGITVCFFSPPICMNFNEPYKSEGTTEFDNLRNAPNIYINASNEENPRFPRSVNLSRLKATADTDLISQSVYVFDNEDINDQTIEDVALHLNPSLEKDVCISSAIFIILLTMLSILFIILSTVALWIAVNCIR</sequence>